<evidence type="ECO:0000313" key="4">
    <source>
        <dbReference type="EMBL" id="ASN71031.1"/>
    </source>
</evidence>
<name>A0A2H4JFV8_9CAUD</name>
<dbReference type="EMBL" id="MF417924">
    <property type="protein sequence ID" value="ASN71401.1"/>
    <property type="molecule type" value="Genomic_DNA"/>
</dbReference>
<gene>
    <name evidence="3" type="ORF">3F5_7</name>
    <name evidence="5" type="ORF">3S10_44</name>
    <name evidence="6" type="ORF">7AX5_43</name>
    <name evidence="4" type="ORF">7F10_43</name>
    <name evidence="7" type="ORF">7S12_41</name>
    <name evidence="2" type="ORF">8AX4_7</name>
    <name evidence="9" type="ORF">8F10_8</name>
    <name evidence="1" type="ORF">8S3_7</name>
    <name evidence="8" type="ORF">9F3_41</name>
</gene>
<dbReference type="EMBL" id="MF417858">
    <property type="protein sequence ID" value="ASN67610.1"/>
    <property type="molecule type" value="Genomic_DNA"/>
</dbReference>
<protein>
    <submittedName>
        <fullName evidence="8">Uncharacterized protein</fullName>
    </submittedName>
</protein>
<reference evidence="8" key="1">
    <citation type="submission" date="2017-06" db="EMBL/GenBank/DDBJ databases">
        <title>Novel phages from South African skin metaviromes.</title>
        <authorList>
            <person name="van Zyl L.J."/>
            <person name="Abrahams Y."/>
            <person name="Stander E.A."/>
            <person name="Kirby B.M."/>
            <person name="Clavaud C."/>
            <person name="Farcet C."/>
            <person name="Breton L."/>
            <person name="Trindade M.I."/>
        </authorList>
    </citation>
    <scope>NUCLEOTIDE SEQUENCE</scope>
</reference>
<evidence type="ECO:0000313" key="1">
    <source>
        <dbReference type="EMBL" id="ASN67610.1"/>
    </source>
</evidence>
<dbReference type="EMBL" id="MF417993">
    <property type="protein sequence ID" value="ASN73000.1"/>
    <property type="molecule type" value="Genomic_DNA"/>
</dbReference>
<dbReference type="EMBL" id="MF417923">
    <property type="protein sequence ID" value="ASN71354.1"/>
    <property type="molecule type" value="Genomic_DNA"/>
</dbReference>
<proteinExistence type="predicted"/>
<dbReference type="EMBL" id="MF417860">
    <property type="protein sequence ID" value="ASN67636.1"/>
    <property type="molecule type" value="Genomic_DNA"/>
</dbReference>
<dbReference type="EMBL" id="MF417864">
    <property type="protein sequence ID" value="ASN67692.1"/>
    <property type="molecule type" value="Genomic_DNA"/>
</dbReference>
<dbReference type="EMBL" id="MF417922">
    <property type="protein sequence ID" value="ASN71302.1"/>
    <property type="molecule type" value="Genomic_DNA"/>
</dbReference>
<evidence type="ECO:0000313" key="6">
    <source>
        <dbReference type="EMBL" id="ASN71302.1"/>
    </source>
</evidence>
<evidence type="ECO:0000313" key="8">
    <source>
        <dbReference type="EMBL" id="ASN71401.1"/>
    </source>
</evidence>
<evidence type="ECO:0000313" key="2">
    <source>
        <dbReference type="EMBL" id="ASN67636.1"/>
    </source>
</evidence>
<accession>A0A2H4JFV8</accession>
<evidence type="ECO:0000313" key="9">
    <source>
        <dbReference type="EMBL" id="ASN73000.1"/>
    </source>
</evidence>
<sequence length="165" mass="17908">MRTRCPNCGTTLSLDALIAHDGARDALGVAFKLSGPLGHALVRYLGLFRPETRELTMDRVAKLLNELLPDLQAQRIERNGQVFEAPPECWAWAIDQTLAARETGRLVTPLKGHGWLYQVMTQYQPGSTGGALVLAPEAAQNLPVRRGNPSQTNAALAALEARARG</sequence>
<evidence type="ECO:0000313" key="7">
    <source>
        <dbReference type="EMBL" id="ASN71354.1"/>
    </source>
</evidence>
<dbReference type="EMBL" id="MF417919">
    <property type="protein sequence ID" value="ASN71133.1"/>
    <property type="molecule type" value="Genomic_DNA"/>
</dbReference>
<organism evidence="8">
    <name type="scientific">uncultured Caudovirales phage</name>
    <dbReference type="NCBI Taxonomy" id="2100421"/>
    <lineage>
        <taxon>Viruses</taxon>
        <taxon>Duplodnaviria</taxon>
        <taxon>Heunggongvirae</taxon>
        <taxon>Uroviricota</taxon>
        <taxon>Caudoviricetes</taxon>
        <taxon>Peduoviridae</taxon>
        <taxon>Maltschvirus</taxon>
        <taxon>Maltschvirus maltsch</taxon>
    </lineage>
</organism>
<evidence type="ECO:0000313" key="5">
    <source>
        <dbReference type="EMBL" id="ASN71133.1"/>
    </source>
</evidence>
<dbReference type="EMBL" id="MF417917">
    <property type="protein sequence ID" value="ASN71031.1"/>
    <property type="molecule type" value="Genomic_DNA"/>
</dbReference>
<evidence type="ECO:0000313" key="3">
    <source>
        <dbReference type="EMBL" id="ASN67692.1"/>
    </source>
</evidence>